<dbReference type="FunCoup" id="A0A6P8PI27">
    <property type="interactions" value="373"/>
</dbReference>
<dbReference type="Proteomes" id="UP000515159">
    <property type="component" value="Chromosome 13"/>
</dbReference>
<dbReference type="GO" id="GO:0001786">
    <property type="term" value="F:phosphatidylserine binding"/>
    <property type="evidence" value="ECO:0007669"/>
    <property type="project" value="TreeGrafter"/>
</dbReference>
<evidence type="ECO:0000256" key="3">
    <source>
        <dbReference type="ARBA" id="ARBA00023136"/>
    </source>
</evidence>
<comment type="subcellular location">
    <subcellularLocation>
        <location evidence="1">Endomembrane system</location>
    </subcellularLocation>
</comment>
<dbReference type="InterPro" id="IPR007677">
    <property type="entry name" value="Gasdermin"/>
</dbReference>
<evidence type="ECO:0000313" key="6">
    <source>
        <dbReference type="RefSeq" id="XP_033774373.1"/>
    </source>
</evidence>
<dbReference type="InParanoid" id="A0A6P8PI27"/>
<dbReference type="GO" id="GO:0070269">
    <property type="term" value="P:pyroptotic inflammatory response"/>
    <property type="evidence" value="ECO:0007669"/>
    <property type="project" value="TreeGrafter"/>
</dbReference>
<evidence type="ECO:0000313" key="5">
    <source>
        <dbReference type="Proteomes" id="UP000515159"/>
    </source>
</evidence>
<dbReference type="RefSeq" id="XP_033774373.1">
    <property type="nucleotide sequence ID" value="XM_033918482.1"/>
</dbReference>
<feature type="domain" description="Gasdermin pore forming" evidence="4">
    <location>
        <begin position="7"/>
        <end position="240"/>
    </location>
</feature>
<dbReference type="Pfam" id="PF04598">
    <property type="entry name" value="Gasdermin"/>
    <property type="match status" value="1"/>
</dbReference>
<sequence length="446" mass="49546">MGSAVSAMTKSILSELDPDGALIPVSSVIESGRYKPLCLLMRKNLNWNPVLEKYQYVTTGFNLTDVMEAGDPGDEIEILQSESYNITEAVDRMLAANVAIPGQPTDMEIKGGAATSHSSSLTVNKRYVPQTSLESLKNKRKIDMSQTLIQDMKKNDENVYLITETIETEQEATINATDSFQASFSLFFSKVGIKSTGTKKKSIRLPKGSVMGFRAQLLTIDNGKWAVSYVPGAKEQTFQNKKKRMLPKACLQSETYTLTGFPHVKAEIQNECSSLDVLPPEVAEDFLKVFIVILKDPKTLTKAKVDQALYSSAQESSISELLEYLDAPQIPKSFYKMLIDKAFFFLNALNELDENGVSMLVESVEKQNTEQQLTQVETLLAENFISSEEPDDCQLNPRQARPRSILEAHRGASESWNLVVQSYAIALYAALYVLHSLSSKAKSCLQ</sequence>
<name>A0A6P8PI27_GEOSA</name>
<reference evidence="6" key="1">
    <citation type="submission" date="2025-08" db="UniProtKB">
        <authorList>
            <consortium name="RefSeq"/>
        </authorList>
    </citation>
    <scope>IDENTIFICATION</scope>
</reference>
<evidence type="ECO:0000256" key="1">
    <source>
        <dbReference type="ARBA" id="ARBA00004308"/>
    </source>
</evidence>
<organism evidence="5 6">
    <name type="scientific">Geotrypetes seraphini</name>
    <name type="common">Gaboon caecilian</name>
    <name type="synonym">Caecilia seraphini</name>
    <dbReference type="NCBI Taxonomy" id="260995"/>
    <lineage>
        <taxon>Eukaryota</taxon>
        <taxon>Metazoa</taxon>
        <taxon>Chordata</taxon>
        <taxon>Craniata</taxon>
        <taxon>Vertebrata</taxon>
        <taxon>Euteleostomi</taxon>
        <taxon>Amphibia</taxon>
        <taxon>Gymnophiona</taxon>
        <taxon>Geotrypetes</taxon>
    </lineage>
</organism>
<gene>
    <name evidence="6" type="primary">LOC117347479</name>
</gene>
<keyword evidence="5" id="KW-1185">Reference proteome</keyword>
<dbReference type="OrthoDB" id="9944616at2759"/>
<proteinExistence type="inferred from homology"/>
<dbReference type="GeneID" id="117347479"/>
<keyword evidence="3" id="KW-0472">Membrane</keyword>
<dbReference type="KEGG" id="gsh:117347479"/>
<dbReference type="InterPro" id="IPR040460">
    <property type="entry name" value="Gasdermin_pore"/>
</dbReference>
<dbReference type="GO" id="GO:0005546">
    <property type="term" value="F:phosphatidylinositol-4,5-bisphosphate binding"/>
    <property type="evidence" value="ECO:0007669"/>
    <property type="project" value="TreeGrafter"/>
</dbReference>
<comment type="similarity">
    <text evidence="2">Belongs to the gasdermin family.</text>
</comment>
<evidence type="ECO:0000256" key="2">
    <source>
        <dbReference type="ARBA" id="ARBA00009279"/>
    </source>
</evidence>
<dbReference type="PANTHER" id="PTHR16399:SF18">
    <property type="entry name" value="GASDERMIN-A"/>
    <property type="match status" value="1"/>
</dbReference>
<accession>A0A6P8PI27</accession>
<dbReference type="GO" id="GO:0012505">
    <property type="term" value="C:endomembrane system"/>
    <property type="evidence" value="ECO:0007669"/>
    <property type="project" value="UniProtKB-SubCell"/>
</dbReference>
<dbReference type="AlphaFoldDB" id="A0A6P8PI27"/>
<dbReference type="GO" id="GO:0070273">
    <property type="term" value="F:phosphatidylinositol-4-phosphate binding"/>
    <property type="evidence" value="ECO:0007669"/>
    <property type="project" value="TreeGrafter"/>
</dbReference>
<evidence type="ECO:0000259" key="4">
    <source>
        <dbReference type="Pfam" id="PF04598"/>
    </source>
</evidence>
<dbReference type="PANTHER" id="PTHR16399">
    <property type="entry name" value="GASDERMIN"/>
    <property type="match status" value="1"/>
</dbReference>
<protein>
    <submittedName>
        <fullName evidence="6">Gasdermin-A3-like</fullName>
    </submittedName>
</protein>
<dbReference type="GO" id="GO:0042742">
    <property type="term" value="P:defense response to bacterium"/>
    <property type="evidence" value="ECO:0007669"/>
    <property type="project" value="TreeGrafter"/>
</dbReference>